<proteinExistence type="predicted"/>
<accession>A0A2Z4GHK9</accession>
<evidence type="ECO:0000313" key="2">
    <source>
        <dbReference type="Proteomes" id="UP000249873"/>
    </source>
</evidence>
<name>A0A2Z4GHK9_9BACT</name>
<dbReference type="AlphaFoldDB" id="A0A2Z4GHK9"/>
<gene>
    <name evidence="1" type="ORF">DJ013_20460</name>
</gene>
<dbReference type="Proteomes" id="UP000249873">
    <property type="component" value="Chromosome"/>
</dbReference>
<dbReference type="OrthoDB" id="1494006at2"/>
<protein>
    <submittedName>
        <fullName evidence="1">Uncharacterized protein</fullName>
    </submittedName>
</protein>
<sequence>MILRQQISSQKEQINNLKSTIESMKEYMDIFKIDELKKYASVMKERAEADGQLKAEKVIRETFESKDWANKIFEPFKDRFDKLFETDQFFRGQELFNNTIDHFLLLPRDEAISLIKEKYPINGKYMIEEIESIETSDPDFVKEQRRNFLKDLPNHLKTDEERNQIDS</sequence>
<keyword evidence="2" id="KW-1185">Reference proteome</keyword>
<reference evidence="1 2" key="1">
    <citation type="submission" date="2018-05" db="EMBL/GenBank/DDBJ databases">
        <title>Complete genome sequence of Arcticibacterium luteifluviistationis SM1504T, a cytophagaceae bacterium isolated from Arctic surface seawater.</title>
        <authorList>
            <person name="Li Y."/>
            <person name="Qin Q.-L."/>
        </authorList>
    </citation>
    <scope>NUCLEOTIDE SEQUENCE [LARGE SCALE GENOMIC DNA]</scope>
    <source>
        <strain evidence="1 2">SM1504</strain>
    </source>
</reference>
<dbReference type="KEGG" id="als:DJ013_20460"/>
<evidence type="ECO:0000313" key="1">
    <source>
        <dbReference type="EMBL" id="AWW00419.1"/>
    </source>
</evidence>
<organism evidence="1 2">
    <name type="scientific">Arcticibacterium luteifluviistationis</name>
    <dbReference type="NCBI Taxonomy" id="1784714"/>
    <lineage>
        <taxon>Bacteria</taxon>
        <taxon>Pseudomonadati</taxon>
        <taxon>Bacteroidota</taxon>
        <taxon>Cytophagia</taxon>
        <taxon>Cytophagales</taxon>
        <taxon>Leadbetterellaceae</taxon>
        <taxon>Arcticibacterium</taxon>
    </lineage>
</organism>
<dbReference type="EMBL" id="CP029480">
    <property type="protein sequence ID" value="AWW00419.1"/>
    <property type="molecule type" value="Genomic_DNA"/>
</dbReference>